<keyword evidence="3" id="KW-0539">Nucleus</keyword>
<evidence type="ECO:0000313" key="6">
    <source>
        <dbReference type="Proteomes" id="UP001209540"/>
    </source>
</evidence>
<sequence>MDLRDITDNVQRSNQQSSLPSQQQEHATGNVKQEVEDTIPAAVAAGRSAQQASFSDLANQLQDARKRTENVSPRTYLDSTVVPTLLEGLKHVVLERPSDPLAFLGQYLLDCSANLKAENKNTTRAPPPSQGASTPNNDNNNPPLPPSQSVASTSSNAFVKRESQP</sequence>
<proteinExistence type="inferred from homology"/>
<organism evidence="5 6">
    <name type="scientific">Phascolomyces articulosus</name>
    <dbReference type="NCBI Taxonomy" id="60185"/>
    <lineage>
        <taxon>Eukaryota</taxon>
        <taxon>Fungi</taxon>
        <taxon>Fungi incertae sedis</taxon>
        <taxon>Mucoromycota</taxon>
        <taxon>Mucoromycotina</taxon>
        <taxon>Mucoromycetes</taxon>
        <taxon>Mucorales</taxon>
        <taxon>Lichtheimiaceae</taxon>
        <taxon>Phascolomyces</taxon>
    </lineage>
</organism>
<reference evidence="5" key="2">
    <citation type="submission" date="2023-02" db="EMBL/GenBank/DDBJ databases">
        <authorList>
            <consortium name="DOE Joint Genome Institute"/>
            <person name="Mondo S.J."/>
            <person name="Chang Y."/>
            <person name="Wang Y."/>
            <person name="Ahrendt S."/>
            <person name="Andreopoulos W."/>
            <person name="Barry K."/>
            <person name="Beard J."/>
            <person name="Benny G.L."/>
            <person name="Blankenship S."/>
            <person name="Bonito G."/>
            <person name="Cuomo C."/>
            <person name="Desiro A."/>
            <person name="Gervers K.A."/>
            <person name="Hundley H."/>
            <person name="Kuo A."/>
            <person name="LaButti K."/>
            <person name="Lang B.F."/>
            <person name="Lipzen A."/>
            <person name="O'Donnell K."/>
            <person name="Pangilinan J."/>
            <person name="Reynolds N."/>
            <person name="Sandor L."/>
            <person name="Smith M.W."/>
            <person name="Tsang A."/>
            <person name="Grigoriev I.V."/>
            <person name="Stajich J.E."/>
            <person name="Spatafora J.W."/>
        </authorList>
    </citation>
    <scope>NUCLEOTIDE SEQUENCE</scope>
    <source>
        <strain evidence="5">RSA 2281</strain>
    </source>
</reference>
<feature type="region of interest" description="Disordered" evidence="4">
    <location>
        <begin position="119"/>
        <end position="165"/>
    </location>
</feature>
<dbReference type="CDD" id="cd22965">
    <property type="entry name" value="DD_DPY30_SDC1"/>
    <property type="match status" value="1"/>
</dbReference>
<comment type="subcellular location">
    <subcellularLocation>
        <location evidence="1">Nucleus</location>
    </subcellularLocation>
</comment>
<accession>A0AAD5K1F8</accession>
<reference evidence="5" key="1">
    <citation type="journal article" date="2022" name="IScience">
        <title>Evolution of zygomycete secretomes and the origins of terrestrial fungal ecologies.</title>
        <authorList>
            <person name="Chang Y."/>
            <person name="Wang Y."/>
            <person name="Mondo S."/>
            <person name="Ahrendt S."/>
            <person name="Andreopoulos W."/>
            <person name="Barry K."/>
            <person name="Beard J."/>
            <person name="Benny G.L."/>
            <person name="Blankenship S."/>
            <person name="Bonito G."/>
            <person name="Cuomo C."/>
            <person name="Desiro A."/>
            <person name="Gervers K.A."/>
            <person name="Hundley H."/>
            <person name="Kuo A."/>
            <person name="LaButti K."/>
            <person name="Lang B.F."/>
            <person name="Lipzen A."/>
            <person name="O'Donnell K."/>
            <person name="Pangilinan J."/>
            <person name="Reynolds N."/>
            <person name="Sandor L."/>
            <person name="Smith M.E."/>
            <person name="Tsang A."/>
            <person name="Grigoriev I.V."/>
            <person name="Stajich J.E."/>
            <person name="Spatafora J.W."/>
        </authorList>
    </citation>
    <scope>NUCLEOTIDE SEQUENCE</scope>
    <source>
        <strain evidence="5">RSA 2281</strain>
    </source>
</reference>
<dbReference type="AlphaFoldDB" id="A0AAD5K1F8"/>
<evidence type="ECO:0000256" key="3">
    <source>
        <dbReference type="ARBA" id="ARBA00023242"/>
    </source>
</evidence>
<evidence type="ECO:0000256" key="1">
    <source>
        <dbReference type="ARBA" id="ARBA00004123"/>
    </source>
</evidence>
<feature type="compositionally biased region" description="Low complexity" evidence="4">
    <location>
        <begin position="11"/>
        <end position="24"/>
    </location>
</feature>
<dbReference type="Gene3D" id="1.20.890.10">
    <property type="entry name" value="cAMP-dependent protein kinase regulatory subunit, dimerization-anchoring domain"/>
    <property type="match status" value="1"/>
</dbReference>
<feature type="compositionally biased region" description="Polar residues" evidence="4">
    <location>
        <begin position="120"/>
        <end position="134"/>
    </location>
</feature>
<dbReference type="Pfam" id="PF05186">
    <property type="entry name" value="Dpy-30"/>
    <property type="match status" value="1"/>
</dbReference>
<dbReference type="InterPro" id="IPR007858">
    <property type="entry name" value="Dpy-30_motif"/>
</dbReference>
<comment type="similarity">
    <text evidence="2">Belongs to the dpy-30 family.</text>
</comment>
<dbReference type="EMBL" id="JAIXMP010000011">
    <property type="protein sequence ID" value="KAI9264857.1"/>
    <property type="molecule type" value="Genomic_DNA"/>
</dbReference>
<dbReference type="InterPro" id="IPR049629">
    <property type="entry name" value="DPY30_SDC1_DD"/>
</dbReference>
<feature type="region of interest" description="Disordered" evidence="4">
    <location>
        <begin position="57"/>
        <end position="76"/>
    </location>
</feature>
<keyword evidence="6" id="KW-1185">Reference proteome</keyword>
<evidence type="ECO:0000256" key="2">
    <source>
        <dbReference type="ARBA" id="ARBA00010849"/>
    </source>
</evidence>
<feature type="compositionally biased region" description="Polar residues" evidence="4">
    <location>
        <begin position="147"/>
        <end position="157"/>
    </location>
</feature>
<evidence type="ECO:0000313" key="5">
    <source>
        <dbReference type="EMBL" id="KAI9264857.1"/>
    </source>
</evidence>
<comment type="caution">
    <text evidence="5">The sequence shown here is derived from an EMBL/GenBank/DDBJ whole genome shotgun (WGS) entry which is preliminary data.</text>
</comment>
<feature type="region of interest" description="Disordered" evidence="4">
    <location>
        <begin position="1"/>
        <end position="37"/>
    </location>
</feature>
<name>A0AAD5K1F8_9FUNG</name>
<gene>
    <name evidence="5" type="ORF">BDA99DRAFT_536350</name>
</gene>
<dbReference type="GO" id="GO:0005634">
    <property type="term" value="C:nucleus"/>
    <property type="evidence" value="ECO:0007669"/>
    <property type="project" value="UniProtKB-SubCell"/>
</dbReference>
<protein>
    <submittedName>
        <fullName evidence="5">Uncharacterized protein</fullName>
    </submittedName>
</protein>
<dbReference type="Proteomes" id="UP001209540">
    <property type="component" value="Unassembled WGS sequence"/>
</dbReference>
<evidence type="ECO:0000256" key="4">
    <source>
        <dbReference type="SAM" id="MobiDB-lite"/>
    </source>
</evidence>